<dbReference type="EMBL" id="JANJYI010000005">
    <property type="protein sequence ID" value="KAK2647917.1"/>
    <property type="molecule type" value="Genomic_DNA"/>
</dbReference>
<proteinExistence type="predicted"/>
<evidence type="ECO:0000313" key="1">
    <source>
        <dbReference type="EMBL" id="KAK2647917.1"/>
    </source>
</evidence>
<name>A0AAD9U4W3_9ROSI</name>
<gene>
    <name evidence="1" type="ORF">Ddye_015406</name>
</gene>
<comment type="caution">
    <text evidence="1">The sequence shown here is derived from an EMBL/GenBank/DDBJ whole genome shotgun (WGS) entry which is preliminary data.</text>
</comment>
<accession>A0AAD9U4W3</accession>
<reference evidence="1" key="1">
    <citation type="journal article" date="2023" name="Plant J.">
        <title>Genome sequences and population genomics provide insights into the demographic history, inbreeding, and mutation load of two 'living fossil' tree species of Dipteronia.</title>
        <authorList>
            <person name="Feng Y."/>
            <person name="Comes H.P."/>
            <person name="Chen J."/>
            <person name="Zhu S."/>
            <person name="Lu R."/>
            <person name="Zhang X."/>
            <person name="Li P."/>
            <person name="Qiu J."/>
            <person name="Olsen K.M."/>
            <person name="Qiu Y."/>
        </authorList>
    </citation>
    <scope>NUCLEOTIDE SEQUENCE</scope>
    <source>
        <strain evidence="1">KIB01</strain>
    </source>
</reference>
<sequence>MLAMEPDQQDKPSTPNLSKWCSRGSPDFSAVQIACQLPRACRYISSKLAMNTGTQNHLHLESVPQEKKNQELTGMIFEMTNTNTVNCESTVAGSCPSLGEESGSQMTHTQFQMKLELTYFIQRIGVIILTSFF</sequence>
<dbReference type="AlphaFoldDB" id="A0AAD9U4W3"/>
<organism evidence="1 2">
    <name type="scientific">Dipteronia dyeriana</name>
    <dbReference type="NCBI Taxonomy" id="168575"/>
    <lineage>
        <taxon>Eukaryota</taxon>
        <taxon>Viridiplantae</taxon>
        <taxon>Streptophyta</taxon>
        <taxon>Embryophyta</taxon>
        <taxon>Tracheophyta</taxon>
        <taxon>Spermatophyta</taxon>
        <taxon>Magnoliopsida</taxon>
        <taxon>eudicotyledons</taxon>
        <taxon>Gunneridae</taxon>
        <taxon>Pentapetalae</taxon>
        <taxon>rosids</taxon>
        <taxon>malvids</taxon>
        <taxon>Sapindales</taxon>
        <taxon>Sapindaceae</taxon>
        <taxon>Hippocastanoideae</taxon>
        <taxon>Acereae</taxon>
        <taxon>Dipteronia</taxon>
    </lineage>
</organism>
<protein>
    <submittedName>
        <fullName evidence="1">Uncharacterized protein</fullName>
    </submittedName>
</protein>
<evidence type="ECO:0000313" key="2">
    <source>
        <dbReference type="Proteomes" id="UP001280121"/>
    </source>
</evidence>
<dbReference type="Proteomes" id="UP001280121">
    <property type="component" value="Unassembled WGS sequence"/>
</dbReference>
<keyword evidence="2" id="KW-1185">Reference proteome</keyword>